<accession>A0A0E9PT43</accession>
<proteinExistence type="predicted"/>
<dbReference type="AlphaFoldDB" id="A0A0E9PT43"/>
<protein>
    <submittedName>
        <fullName evidence="1">Uncharacterized protein</fullName>
    </submittedName>
</protein>
<organism evidence="1">
    <name type="scientific">Anguilla anguilla</name>
    <name type="common">European freshwater eel</name>
    <name type="synonym">Muraena anguilla</name>
    <dbReference type="NCBI Taxonomy" id="7936"/>
    <lineage>
        <taxon>Eukaryota</taxon>
        <taxon>Metazoa</taxon>
        <taxon>Chordata</taxon>
        <taxon>Craniata</taxon>
        <taxon>Vertebrata</taxon>
        <taxon>Euteleostomi</taxon>
        <taxon>Actinopterygii</taxon>
        <taxon>Neopterygii</taxon>
        <taxon>Teleostei</taxon>
        <taxon>Anguilliformes</taxon>
        <taxon>Anguillidae</taxon>
        <taxon>Anguilla</taxon>
    </lineage>
</organism>
<reference evidence="1" key="2">
    <citation type="journal article" date="2015" name="Fish Shellfish Immunol.">
        <title>Early steps in the European eel (Anguilla anguilla)-Vibrio vulnificus interaction in the gills: Role of the RtxA13 toxin.</title>
        <authorList>
            <person name="Callol A."/>
            <person name="Pajuelo D."/>
            <person name="Ebbesson L."/>
            <person name="Teles M."/>
            <person name="MacKenzie S."/>
            <person name="Amaro C."/>
        </authorList>
    </citation>
    <scope>NUCLEOTIDE SEQUENCE</scope>
</reference>
<evidence type="ECO:0000313" key="1">
    <source>
        <dbReference type="EMBL" id="JAH07447.1"/>
    </source>
</evidence>
<sequence length="57" mass="6456">MHTNSRRGFVSTWMKPNSSHGLHNHQICALLELYGTFLECVKIPTSCIPHRTGGFPF</sequence>
<dbReference type="EMBL" id="GBXM01101130">
    <property type="protein sequence ID" value="JAH07447.1"/>
    <property type="molecule type" value="Transcribed_RNA"/>
</dbReference>
<reference evidence="1" key="1">
    <citation type="submission" date="2014-11" db="EMBL/GenBank/DDBJ databases">
        <authorList>
            <person name="Amaro Gonzalez C."/>
        </authorList>
    </citation>
    <scope>NUCLEOTIDE SEQUENCE</scope>
</reference>
<name>A0A0E9PT43_ANGAN</name>